<dbReference type="STRING" id="1747903.ASR47_1005283"/>
<protein>
    <submittedName>
        <fullName evidence="2">Uncharacterized protein</fullName>
    </submittedName>
</protein>
<reference evidence="2 3" key="1">
    <citation type="submission" date="2016-04" db="EMBL/GenBank/DDBJ databases">
        <title>Draft genome sequence of Janthinobacterium psychrotolerans sp. nov., isolated from freshwater sediments in Denmark.</title>
        <authorList>
            <person name="Gong X."/>
            <person name="Skrivergaard S."/>
            <person name="Korsgaard B.S."/>
            <person name="Schreiber L."/>
            <person name="Marshall I.P."/>
            <person name="Finster K."/>
            <person name="Schramm A."/>
        </authorList>
    </citation>
    <scope>NUCLEOTIDE SEQUENCE [LARGE SCALE GENOMIC DNA]</scope>
    <source>
        <strain evidence="2 3">S3-2</strain>
    </source>
</reference>
<keyword evidence="1" id="KW-0472">Membrane</keyword>
<name>A0A1A7C1Y9_9BURK</name>
<dbReference type="PATRIC" id="fig|1747903.4.peg.1874"/>
<keyword evidence="1" id="KW-1133">Transmembrane helix</keyword>
<organism evidence="2 3">
    <name type="scientific">Janthinobacterium psychrotolerans</name>
    <dbReference type="NCBI Taxonomy" id="1747903"/>
    <lineage>
        <taxon>Bacteria</taxon>
        <taxon>Pseudomonadati</taxon>
        <taxon>Pseudomonadota</taxon>
        <taxon>Betaproteobacteria</taxon>
        <taxon>Burkholderiales</taxon>
        <taxon>Oxalobacteraceae</taxon>
        <taxon>Janthinobacterium</taxon>
    </lineage>
</organism>
<proteinExistence type="predicted"/>
<dbReference type="OrthoDB" id="8656040at2"/>
<sequence length="142" mass="15235">MNFDISAAGATWIKLLGLPLLAALLATLLSFMVMWPRSMKEAIIRICSSIIIATFAGPVLVAAVLSWWPGLFDSANAVAVLYGCDPATGFLFIAAPLMAAIGLPAWWVLGACVRWFDRRRDKDIGELAADVAAAVKEVRSGR</sequence>
<keyword evidence="1" id="KW-0812">Transmembrane</keyword>
<evidence type="ECO:0000313" key="2">
    <source>
        <dbReference type="EMBL" id="OBV38328.1"/>
    </source>
</evidence>
<gene>
    <name evidence="2" type="ORF">ASR47_1005283</name>
</gene>
<dbReference type="AlphaFoldDB" id="A0A1A7C1Y9"/>
<dbReference type="Proteomes" id="UP000092713">
    <property type="component" value="Unassembled WGS sequence"/>
</dbReference>
<evidence type="ECO:0000313" key="3">
    <source>
        <dbReference type="Proteomes" id="UP000092713"/>
    </source>
</evidence>
<keyword evidence="3" id="KW-1185">Reference proteome</keyword>
<accession>A0A1A7C1Y9</accession>
<feature type="transmembrane region" description="Helical" evidence="1">
    <location>
        <begin position="42"/>
        <end position="68"/>
    </location>
</feature>
<dbReference type="RefSeq" id="WP_065309183.1">
    <property type="nucleotide sequence ID" value="NZ_LOCQ01000058.1"/>
</dbReference>
<comment type="caution">
    <text evidence="2">The sequence shown here is derived from an EMBL/GenBank/DDBJ whole genome shotgun (WGS) entry which is preliminary data.</text>
</comment>
<evidence type="ECO:0000256" key="1">
    <source>
        <dbReference type="SAM" id="Phobius"/>
    </source>
</evidence>
<feature type="transmembrane region" description="Helical" evidence="1">
    <location>
        <begin position="88"/>
        <end position="113"/>
    </location>
</feature>
<feature type="transmembrane region" description="Helical" evidence="1">
    <location>
        <begin position="12"/>
        <end position="35"/>
    </location>
</feature>
<dbReference type="EMBL" id="LOCQ01000058">
    <property type="protein sequence ID" value="OBV38328.1"/>
    <property type="molecule type" value="Genomic_DNA"/>
</dbReference>